<dbReference type="InterPro" id="IPR021309">
    <property type="entry name" value="YgaP-like_TM"/>
</dbReference>
<comment type="caution">
    <text evidence="3">The sequence shown here is derived from an EMBL/GenBank/DDBJ whole genome shotgun (WGS) entry which is preliminary data.</text>
</comment>
<feature type="transmembrane region" description="Helical" evidence="1">
    <location>
        <begin position="36"/>
        <end position="62"/>
    </location>
</feature>
<dbReference type="Proteomes" id="UP000050863">
    <property type="component" value="Unassembled WGS sequence"/>
</dbReference>
<protein>
    <recommendedName>
        <fullName evidence="2">Inner membrane protein YgaP-like transmembrane domain-containing protein</fullName>
    </recommendedName>
</protein>
<accession>A0A0R3LKW8</accession>
<feature type="domain" description="Inner membrane protein YgaP-like transmembrane" evidence="2">
    <location>
        <begin position="4"/>
        <end position="63"/>
    </location>
</feature>
<dbReference type="AlphaFoldDB" id="A0A0R3LKW8"/>
<feature type="transmembrane region" description="Helical" evidence="1">
    <location>
        <begin position="12"/>
        <end position="30"/>
    </location>
</feature>
<keyword evidence="1" id="KW-0472">Membrane</keyword>
<dbReference type="RefSeq" id="WP_063799735.1">
    <property type="nucleotide sequence ID" value="NZ_LLXZ01000087.1"/>
</dbReference>
<organism evidence="3 4">
    <name type="scientific">Bradyrhizobium jicamae</name>
    <dbReference type="NCBI Taxonomy" id="280332"/>
    <lineage>
        <taxon>Bacteria</taxon>
        <taxon>Pseudomonadati</taxon>
        <taxon>Pseudomonadota</taxon>
        <taxon>Alphaproteobacteria</taxon>
        <taxon>Hyphomicrobiales</taxon>
        <taxon>Nitrobacteraceae</taxon>
        <taxon>Bradyrhizobium</taxon>
    </lineage>
</organism>
<evidence type="ECO:0000313" key="3">
    <source>
        <dbReference type="EMBL" id="KRR08407.1"/>
    </source>
</evidence>
<keyword evidence="1" id="KW-0812">Transmembrane</keyword>
<dbReference type="Pfam" id="PF11127">
    <property type="entry name" value="YgaP-like_TM"/>
    <property type="match status" value="1"/>
</dbReference>
<keyword evidence="4" id="KW-1185">Reference proteome</keyword>
<proteinExistence type="predicted"/>
<name>A0A0R3LKW8_9BRAD</name>
<dbReference type="OrthoDB" id="7065365at2"/>
<sequence length="68" mass="7192">MFYRKNLPGWERAMRAIGGVAMIAYGLFGMPGTTGGYLVAGAGAVAIATRFFGFCPMCAMVGRRLPSP</sequence>
<gene>
    <name evidence="3" type="ORF">CQ12_20600</name>
</gene>
<evidence type="ECO:0000259" key="2">
    <source>
        <dbReference type="Pfam" id="PF11127"/>
    </source>
</evidence>
<keyword evidence="1" id="KW-1133">Transmembrane helix</keyword>
<reference evidence="3 4" key="1">
    <citation type="submission" date="2014-03" db="EMBL/GenBank/DDBJ databases">
        <title>Bradyrhizobium valentinum sp. nov., isolated from effective nodules of Lupinus mariae-josephae, a lupine endemic of basic-lime soils in Eastern Spain.</title>
        <authorList>
            <person name="Duran D."/>
            <person name="Rey L."/>
            <person name="Navarro A."/>
            <person name="Busquets A."/>
            <person name="Imperial J."/>
            <person name="Ruiz-Argueso T."/>
        </authorList>
    </citation>
    <scope>NUCLEOTIDE SEQUENCE [LARGE SCALE GENOMIC DNA]</scope>
    <source>
        <strain evidence="3 4">PAC68</strain>
    </source>
</reference>
<dbReference type="EMBL" id="LLXZ01000087">
    <property type="protein sequence ID" value="KRR08407.1"/>
    <property type="molecule type" value="Genomic_DNA"/>
</dbReference>
<dbReference type="STRING" id="280332.CQ12_20600"/>
<evidence type="ECO:0000256" key="1">
    <source>
        <dbReference type="SAM" id="Phobius"/>
    </source>
</evidence>
<evidence type="ECO:0000313" key="4">
    <source>
        <dbReference type="Proteomes" id="UP000050863"/>
    </source>
</evidence>